<evidence type="ECO:0000313" key="1">
    <source>
        <dbReference type="EMBL" id="GAH17241.1"/>
    </source>
</evidence>
<accession>X1D8Z2</accession>
<reference evidence="1" key="1">
    <citation type="journal article" date="2014" name="Front. Microbiol.">
        <title>High frequency of phylogenetically diverse reductive dehalogenase-homologous genes in deep subseafloor sedimentary metagenomes.</title>
        <authorList>
            <person name="Kawai M."/>
            <person name="Futagami T."/>
            <person name="Toyoda A."/>
            <person name="Takaki Y."/>
            <person name="Nishi S."/>
            <person name="Hori S."/>
            <person name="Arai W."/>
            <person name="Tsubouchi T."/>
            <person name="Morono Y."/>
            <person name="Uchiyama I."/>
            <person name="Ito T."/>
            <person name="Fujiyama A."/>
            <person name="Inagaki F."/>
            <person name="Takami H."/>
        </authorList>
    </citation>
    <scope>NUCLEOTIDE SEQUENCE</scope>
    <source>
        <strain evidence="1">Expedition CK06-06</strain>
    </source>
</reference>
<dbReference type="EMBL" id="BART01034426">
    <property type="protein sequence ID" value="GAH17241.1"/>
    <property type="molecule type" value="Genomic_DNA"/>
</dbReference>
<name>X1D8Z2_9ZZZZ</name>
<dbReference type="AlphaFoldDB" id="X1D8Z2"/>
<comment type="caution">
    <text evidence="1">The sequence shown here is derived from an EMBL/GenBank/DDBJ whole genome shotgun (WGS) entry which is preliminary data.</text>
</comment>
<sequence length="38" mass="4260">WIKTGNNAGMLNFKWAQRVSSADFTRVAAGSWMSITKQ</sequence>
<proteinExistence type="predicted"/>
<protein>
    <submittedName>
        <fullName evidence="1">Uncharacterized protein</fullName>
    </submittedName>
</protein>
<feature type="non-terminal residue" evidence="1">
    <location>
        <position position="1"/>
    </location>
</feature>
<organism evidence="1">
    <name type="scientific">marine sediment metagenome</name>
    <dbReference type="NCBI Taxonomy" id="412755"/>
    <lineage>
        <taxon>unclassified sequences</taxon>
        <taxon>metagenomes</taxon>
        <taxon>ecological metagenomes</taxon>
    </lineage>
</organism>
<gene>
    <name evidence="1" type="ORF">S01H4_58841</name>
</gene>